<sequence>MTADTPSHNTGGPQTSAARLRLRPEGNPARARPKALGVTDADASGRIVGLHVADSRYHLHVLGPTGTGKSTLLLNYTLGEVRAGRGVAVFDPKGDLTRDLLDRLPPEAAGRLVLIDPDETQAPAALNLLELADDPYDTADQLVGVMAKVWASTWGPRTDDLARHALLTLMRLPGASLADLPRLLSDPRLRRAALGRADRRGHDGWTVDLHAFWSWWDEQTPGQLAQQSGPLLSKLRAVLSRRFAAGLFGVPHSTFRLSDVLDGGILLVRLPKSMGEDTVRLTGSLLLAALLHTAGRRSALPEDKRRDASLVIDESHNFVNLPIGLDDALADARGLRLSLLLAHQHLGQLSRSVFAAIDANARSKVFFALAPADAADLAHHVKPYFSAEDLIHRDAYGMICRLVIAGRNAEPFTLRARPAPPVWPGRAEHLRQAARARGLPAAERRRLADARRLGPLAQQQADTTQHPTSPDLSSTDSSGPILPPGSAR</sequence>
<dbReference type="InterPro" id="IPR051162">
    <property type="entry name" value="T4SS_component"/>
</dbReference>
<proteinExistence type="predicted"/>
<gene>
    <name evidence="2" type="ORF">Cco03nite_03530</name>
</gene>
<dbReference type="InterPro" id="IPR027417">
    <property type="entry name" value="P-loop_NTPase"/>
</dbReference>
<feature type="region of interest" description="Disordered" evidence="1">
    <location>
        <begin position="449"/>
        <end position="488"/>
    </location>
</feature>
<dbReference type="RefSeq" id="WP_203688124.1">
    <property type="nucleotide sequence ID" value="NZ_BAAALC010000001.1"/>
</dbReference>
<dbReference type="AlphaFoldDB" id="A0A8J3KJ81"/>
<dbReference type="EMBL" id="BONI01000002">
    <property type="protein sequence ID" value="GIG03653.1"/>
    <property type="molecule type" value="Genomic_DNA"/>
</dbReference>
<protein>
    <recommendedName>
        <fullName evidence="4">Type IV secretion system coupling TraD/TrwB family protein</fullName>
    </recommendedName>
</protein>
<evidence type="ECO:0008006" key="4">
    <source>
        <dbReference type="Google" id="ProtNLM"/>
    </source>
</evidence>
<comment type="caution">
    <text evidence="2">The sequence shown here is derived from an EMBL/GenBank/DDBJ whole genome shotgun (WGS) entry which is preliminary data.</text>
</comment>
<dbReference type="SUPFAM" id="SSF52540">
    <property type="entry name" value="P-loop containing nucleoside triphosphate hydrolases"/>
    <property type="match status" value="1"/>
</dbReference>
<evidence type="ECO:0000313" key="3">
    <source>
        <dbReference type="Proteomes" id="UP000630887"/>
    </source>
</evidence>
<dbReference type="Gene3D" id="3.40.50.300">
    <property type="entry name" value="P-loop containing nucleotide triphosphate hydrolases"/>
    <property type="match status" value="2"/>
</dbReference>
<dbReference type="Proteomes" id="UP000630887">
    <property type="component" value="Unassembled WGS sequence"/>
</dbReference>
<evidence type="ECO:0000313" key="2">
    <source>
        <dbReference type="EMBL" id="GIG03653.1"/>
    </source>
</evidence>
<organism evidence="2 3">
    <name type="scientific">Catellatospora coxensis</name>
    <dbReference type="NCBI Taxonomy" id="310354"/>
    <lineage>
        <taxon>Bacteria</taxon>
        <taxon>Bacillati</taxon>
        <taxon>Actinomycetota</taxon>
        <taxon>Actinomycetes</taxon>
        <taxon>Micromonosporales</taxon>
        <taxon>Micromonosporaceae</taxon>
        <taxon>Catellatospora</taxon>
    </lineage>
</organism>
<feature type="compositionally biased region" description="Polar residues" evidence="1">
    <location>
        <begin position="1"/>
        <end position="17"/>
    </location>
</feature>
<reference evidence="2 3" key="1">
    <citation type="submission" date="2021-01" db="EMBL/GenBank/DDBJ databases">
        <title>Whole genome shotgun sequence of Catellatospora coxensis NBRC 107359.</title>
        <authorList>
            <person name="Komaki H."/>
            <person name="Tamura T."/>
        </authorList>
    </citation>
    <scope>NUCLEOTIDE SEQUENCE [LARGE SCALE GENOMIC DNA]</scope>
    <source>
        <strain evidence="2 3">NBRC 107359</strain>
    </source>
</reference>
<dbReference type="PANTHER" id="PTHR30121">
    <property type="entry name" value="UNCHARACTERIZED PROTEIN YJGR-RELATED"/>
    <property type="match status" value="1"/>
</dbReference>
<evidence type="ECO:0000256" key="1">
    <source>
        <dbReference type="SAM" id="MobiDB-lite"/>
    </source>
</evidence>
<keyword evidence="3" id="KW-1185">Reference proteome</keyword>
<dbReference type="PANTHER" id="PTHR30121:SF6">
    <property type="entry name" value="SLR6007 PROTEIN"/>
    <property type="match status" value="1"/>
</dbReference>
<feature type="compositionally biased region" description="Low complexity" evidence="1">
    <location>
        <begin position="467"/>
        <end position="478"/>
    </location>
</feature>
<name>A0A8J3KJ81_9ACTN</name>
<accession>A0A8J3KJ81</accession>
<feature type="region of interest" description="Disordered" evidence="1">
    <location>
        <begin position="1"/>
        <end position="38"/>
    </location>
</feature>